<evidence type="ECO:0000259" key="5">
    <source>
        <dbReference type="PROSITE" id="PS50977"/>
    </source>
</evidence>
<reference evidence="6 7" key="1">
    <citation type="submission" date="2020-04" db="EMBL/GenBank/DDBJ databases">
        <title>Molecular characterization of pseudomonads from Agaricus bisporus reveal novel blotch 2 pathogens in Western Europe.</title>
        <authorList>
            <person name="Taparia T."/>
            <person name="Krijger M."/>
            <person name="Haynes E."/>
            <person name="Elpinstone J.G."/>
            <person name="Noble R."/>
            <person name="Van Der Wolf J."/>
        </authorList>
    </citation>
    <scope>NUCLEOTIDE SEQUENCE [LARGE SCALE GENOMIC DNA]</scope>
    <source>
        <strain evidence="6 7">IPO3738</strain>
    </source>
</reference>
<sequence>MARKIAFDYEQALDKATALFWKNGYAGTGLRDLLKVMEIGEGSFYNTLKSKKQLYLSCVQRYEDTVVHTRLLELQSAPTAAEGIRAFFSDVLDCLDNPRTPSRLCMVAAMADEGVLLEEDLRKRAEAGMEAVQVLVRERLSADRENGLLASVQDPQTIALVITTYLQGLWRMALVNYDRPAFERQIDAFLIGLGL</sequence>
<dbReference type="Proteomes" id="UP000517547">
    <property type="component" value="Unassembled WGS sequence"/>
</dbReference>
<evidence type="ECO:0000256" key="1">
    <source>
        <dbReference type="ARBA" id="ARBA00023015"/>
    </source>
</evidence>
<keyword evidence="1" id="KW-0805">Transcription regulation</keyword>
<evidence type="ECO:0000256" key="4">
    <source>
        <dbReference type="PROSITE-ProRule" id="PRU00335"/>
    </source>
</evidence>
<dbReference type="AlphaFoldDB" id="A0A7Y7Y5R0"/>
<keyword evidence="2 4" id="KW-0238">DNA-binding</keyword>
<dbReference type="SUPFAM" id="SSF46689">
    <property type="entry name" value="Homeodomain-like"/>
    <property type="match status" value="1"/>
</dbReference>
<dbReference type="GO" id="GO:0003677">
    <property type="term" value="F:DNA binding"/>
    <property type="evidence" value="ECO:0007669"/>
    <property type="project" value="UniProtKB-UniRule"/>
</dbReference>
<evidence type="ECO:0000256" key="3">
    <source>
        <dbReference type="ARBA" id="ARBA00023163"/>
    </source>
</evidence>
<dbReference type="InterPro" id="IPR001647">
    <property type="entry name" value="HTH_TetR"/>
</dbReference>
<dbReference type="Pfam" id="PF00440">
    <property type="entry name" value="TetR_N"/>
    <property type="match status" value="1"/>
</dbReference>
<gene>
    <name evidence="6" type="ORF">HX845_32240</name>
</gene>
<dbReference type="Pfam" id="PF16925">
    <property type="entry name" value="TetR_C_13"/>
    <property type="match status" value="1"/>
</dbReference>
<name>A0A7Y7Y5R0_9PSED</name>
<dbReference type="RefSeq" id="WP_017128257.1">
    <property type="nucleotide sequence ID" value="NZ_JACAQE010000013.1"/>
</dbReference>
<dbReference type="PANTHER" id="PTHR47506">
    <property type="entry name" value="TRANSCRIPTIONAL REGULATORY PROTEIN"/>
    <property type="match status" value="1"/>
</dbReference>
<evidence type="ECO:0000313" key="7">
    <source>
        <dbReference type="Proteomes" id="UP000517547"/>
    </source>
</evidence>
<dbReference type="InterPro" id="IPR036271">
    <property type="entry name" value="Tet_transcr_reg_TetR-rel_C_sf"/>
</dbReference>
<dbReference type="InterPro" id="IPR011075">
    <property type="entry name" value="TetR_C"/>
</dbReference>
<proteinExistence type="predicted"/>
<dbReference type="Gene3D" id="1.10.10.60">
    <property type="entry name" value="Homeodomain-like"/>
    <property type="match status" value="1"/>
</dbReference>
<keyword evidence="3" id="KW-0804">Transcription</keyword>
<dbReference type="PROSITE" id="PS50977">
    <property type="entry name" value="HTH_TETR_2"/>
    <property type="match status" value="1"/>
</dbReference>
<organism evidence="6 7">
    <name type="scientific">Pseudomonas gingeri</name>
    <dbReference type="NCBI Taxonomy" id="117681"/>
    <lineage>
        <taxon>Bacteria</taxon>
        <taxon>Pseudomonadati</taxon>
        <taxon>Pseudomonadota</taxon>
        <taxon>Gammaproteobacteria</taxon>
        <taxon>Pseudomonadales</taxon>
        <taxon>Pseudomonadaceae</taxon>
        <taxon>Pseudomonas</taxon>
    </lineage>
</organism>
<dbReference type="InterPro" id="IPR009057">
    <property type="entry name" value="Homeodomain-like_sf"/>
</dbReference>
<accession>A0A7Y7Y5R0</accession>
<dbReference type="EMBL" id="JACAQE010000013">
    <property type="protein sequence ID" value="NWC18360.1"/>
    <property type="molecule type" value="Genomic_DNA"/>
</dbReference>
<evidence type="ECO:0000313" key="6">
    <source>
        <dbReference type="EMBL" id="NWC18360.1"/>
    </source>
</evidence>
<protein>
    <submittedName>
        <fullName evidence="6">TetR/AcrR family transcriptional regulator</fullName>
    </submittedName>
</protein>
<comment type="caution">
    <text evidence="6">The sequence shown here is derived from an EMBL/GenBank/DDBJ whole genome shotgun (WGS) entry which is preliminary data.</text>
</comment>
<dbReference type="PANTHER" id="PTHR47506:SF1">
    <property type="entry name" value="HTH-TYPE TRANSCRIPTIONAL REGULATOR YJDC"/>
    <property type="match status" value="1"/>
</dbReference>
<dbReference type="Gene3D" id="1.10.357.10">
    <property type="entry name" value="Tetracycline Repressor, domain 2"/>
    <property type="match status" value="1"/>
</dbReference>
<dbReference type="SUPFAM" id="SSF48498">
    <property type="entry name" value="Tetracyclin repressor-like, C-terminal domain"/>
    <property type="match status" value="1"/>
</dbReference>
<feature type="DNA-binding region" description="H-T-H motif" evidence="4">
    <location>
        <begin position="29"/>
        <end position="48"/>
    </location>
</feature>
<feature type="domain" description="HTH tetR-type" evidence="5">
    <location>
        <begin position="6"/>
        <end position="66"/>
    </location>
</feature>
<evidence type="ECO:0000256" key="2">
    <source>
        <dbReference type="ARBA" id="ARBA00023125"/>
    </source>
</evidence>